<comment type="similarity">
    <text evidence="2">Belongs to the TM2 family.</text>
</comment>
<dbReference type="FunCoup" id="A9UTT3">
    <property type="interactions" value="644"/>
</dbReference>
<evidence type="ECO:0000256" key="3">
    <source>
        <dbReference type="ARBA" id="ARBA00022692"/>
    </source>
</evidence>
<evidence type="ECO:0000256" key="4">
    <source>
        <dbReference type="ARBA" id="ARBA00022729"/>
    </source>
</evidence>
<dbReference type="OMA" id="ETFRKPH"/>
<keyword evidence="7" id="KW-0325">Glycoprotein</keyword>
<dbReference type="KEGG" id="mbr:MONBRDRAFT_15027"/>
<evidence type="ECO:0000259" key="8">
    <source>
        <dbReference type="Pfam" id="PF05154"/>
    </source>
</evidence>
<dbReference type="eggNOG" id="KOG4272">
    <property type="taxonomic scope" value="Eukaryota"/>
</dbReference>
<evidence type="ECO:0000256" key="1">
    <source>
        <dbReference type="ARBA" id="ARBA00004141"/>
    </source>
</evidence>
<gene>
    <name evidence="9" type="ORF">MONBRDRAFT_15027</name>
</gene>
<evidence type="ECO:0000256" key="6">
    <source>
        <dbReference type="ARBA" id="ARBA00023136"/>
    </source>
</evidence>
<sequence length="164" mass="17970">MIHCHEIEANAESPVECGELFPAMLCCLDPLWDPATHQPRNCGHDGQAARLCFARPQVACNKSTGPIVTADEAAAFAKGEYEFETALGLSVFFGMLGLDRFYLGYPALGLLKLMTLGFLFFGQLVDVVLIATQTVGPADGTPYKMRFTGPRITKLWANNDTYFL</sequence>
<evidence type="ECO:0000313" key="10">
    <source>
        <dbReference type="Proteomes" id="UP000001357"/>
    </source>
</evidence>
<evidence type="ECO:0000256" key="2">
    <source>
        <dbReference type="ARBA" id="ARBA00008284"/>
    </source>
</evidence>
<protein>
    <recommendedName>
        <fullName evidence="8">TM2 domain-containing protein</fullName>
    </recommendedName>
</protein>
<proteinExistence type="inferred from homology"/>
<evidence type="ECO:0000256" key="5">
    <source>
        <dbReference type="ARBA" id="ARBA00022989"/>
    </source>
</evidence>
<keyword evidence="10" id="KW-1185">Reference proteome</keyword>
<keyword evidence="6" id="KW-0472">Membrane</keyword>
<keyword evidence="4" id="KW-0732">Signal</keyword>
<name>A9UTT3_MONBE</name>
<dbReference type="EMBL" id="CH991545">
    <property type="protein sequence ID" value="EDQ91302.1"/>
    <property type="molecule type" value="Genomic_DNA"/>
</dbReference>
<dbReference type="Pfam" id="PF05154">
    <property type="entry name" value="TM2"/>
    <property type="match status" value="1"/>
</dbReference>
<dbReference type="InterPro" id="IPR050932">
    <property type="entry name" value="TM2D1-3-like"/>
</dbReference>
<comment type="subcellular location">
    <subcellularLocation>
        <location evidence="1">Membrane</location>
        <topology evidence="1">Multi-pass membrane protein</topology>
    </subcellularLocation>
</comment>
<feature type="domain" description="TM2" evidence="8">
    <location>
        <begin position="83"/>
        <end position="128"/>
    </location>
</feature>
<dbReference type="PANTHER" id="PTHR21016">
    <property type="entry name" value="BETA-AMYLOID BINDING PROTEIN-RELATED"/>
    <property type="match status" value="1"/>
</dbReference>
<dbReference type="GO" id="GO:0016020">
    <property type="term" value="C:membrane"/>
    <property type="evidence" value="ECO:0007669"/>
    <property type="project" value="UniProtKB-SubCell"/>
</dbReference>
<dbReference type="RefSeq" id="XP_001743724.1">
    <property type="nucleotide sequence ID" value="XM_001743672.1"/>
</dbReference>
<dbReference type="GeneID" id="5888998"/>
<dbReference type="Proteomes" id="UP000001357">
    <property type="component" value="Unassembled WGS sequence"/>
</dbReference>
<dbReference type="InParanoid" id="A9UTT3"/>
<evidence type="ECO:0000256" key="7">
    <source>
        <dbReference type="ARBA" id="ARBA00023180"/>
    </source>
</evidence>
<reference evidence="9 10" key="1">
    <citation type="journal article" date="2008" name="Nature">
        <title>The genome of the choanoflagellate Monosiga brevicollis and the origin of metazoans.</title>
        <authorList>
            <consortium name="JGI Sequencing"/>
            <person name="King N."/>
            <person name="Westbrook M.J."/>
            <person name="Young S.L."/>
            <person name="Kuo A."/>
            <person name="Abedin M."/>
            <person name="Chapman J."/>
            <person name="Fairclough S."/>
            <person name="Hellsten U."/>
            <person name="Isogai Y."/>
            <person name="Letunic I."/>
            <person name="Marr M."/>
            <person name="Pincus D."/>
            <person name="Putnam N."/>
            <person name="Rokas A."/>
            <person name="Wright K.J."/>
            <person name="Zuzow R."/>
            <person name="Dirks W."/>
            <person name="Good M."/>
            <person name="Goodstein D."/>
            <person name="Lemons D."/>
            <person name="Li W."/>
            <person name="Lyons J.B."/>
            <person name="Morris A."/>
            <person name="Nichols S."/>
            <person name="Richter D.J."/>
            <person name="Salamov A."/>
            <person name="Bork P."/>
            <person name="Lim W.A."/>
            <person name="Manning G."/>
            <person name="Miller W.T."/>
            <person name="McGinnis W."/>
            <person name="Shapiro H."/>
            <person name="Tjian R."/>
            <person name="Grigoriev I.V."/>
            <person name="Rokhsar D."/>
        </authorList>
    </citation>
    <scope>NUCLEOTIDE SEQUENCE [LARGE SCALE GENOMIC DNA]</scope>
    <source>
        <strain evidence="10">MX1 / ATCC 50154</strain>
    </source>
</reference>
<dbReference type="InterPro" id="IPR007829">
    <property type="entry name" value="TM2"/>
</dbReference>
<dbReference type="AlphaFoldDB" id="A9UTT3"/>
<accession>A9UTT3</accession>
<dbReference type="PANTHER" id="PTHR21016:SF1">
    <property type="entry name" value="TM2 DOMAIN-CONTAINING PROTEIN 1"/>
    <property type="match status" value="1"/>
</dbReference>
<keyword evidence="3" id="KW-0812">Transmembrane</keyword>
<organism evidence="9 10">
    <name type="scientific">Monosiga brevicollis</name>
    <name type="common">Choanoflagellate</name>
    <dbReference type="NCBI Taxonomy" id="81824"/>
    <lineage>
        <taxon>Eukaryota</taxon>
        <taxon>Choanoflagellata</taxon>
        <taxon>Craspedida</taxon>
        <taxon>Salpingoecidae</taxon>
        <taxon>Monosiga</taxon>
    </lineage>
</organism>
<keyword evidence="5" id="KW-1133">Transmembrane helix</keyword>
<evidence type="ECO:0000313" key="9">
    <source>
        <dbReference type="EMBL" id="EDQ91302.1"/>
    </source>
</evidence>